<keyword evidence="3" id="KW-1185">Reference proteome</keyword>
<evidence type="ECO:0000256" key="1">
    <source>
        <dbReference type="SAM" id="SignalP"/>
    </source>
</evidence>
<keyword evidence="1" id="KW-0732">Signal</keyword>
<evidence type="ECO:0000313" key="2">
    <source>
        <dbReference type="EMBL" id="SCL28000.1"/>
    </source>
</evidence>
<protein>
    <submittedName>
        <fullName evidence="2">Uncharacterized protein</fullName>
    </submittedName>
</protein>
<gene>
    <name evidence="2" type="ORF">GA0074694_4978</name>
</gene>
<sequence length="178" mass="19053">MRKLAVLVLAATFGTLSFVSPASAAPADSGSGEVRPTLVQPGQVPKVDGPTYYFGEGATTGQVGPFVDSLPFNYTFDVSWGLESRRFTTTNGKVCTWLAVDLTSGSPYANTLTVKLYEDISLGSDIQIGSPVPWPYDGQTYHYCWTPVTNNRTYYFWFGFGSAGNGAYAHGSGTATNS</sequence>
<feature type="chain" id="PRO_5008745701" evidence="1">
    <location>
        <begin position="25"/>
        <end position="178"/>
    </location>
</feature>
<feature type="signal peptide" evidence="1">
    <location>
        <begin position="1"/>
        <end position="24"/>
    </location>
</feature>
<name>A0A1C6SER3_9ACTN</name>
<proteinExistence type="predicted"/>
<dbReference type="Proteomes" id="UP000198906">
    <property type="component" value="Unassembled WGS sequence"/>
</dbReference>
<accession>A0A1C6SER3</accession>
<reference evidence="3" key="1">
    <citation type="submission" date="2016-06" db="EMBL/GenBank/DDBJ databases">
        <authorList>
            <person name="Varghese N."/>
        </authorList>
    </citation>
    <scope>NUCLEOTIDE SEQUENCE [LARGE SCALE GENOMIC DNA]</scope>
    <source>
        <strain evidence="3">DSM 46123</strain>
    </source>
</reference>
<organism evidence="2 3">
    <name type="scientific">Micromonospora inyonensis</name>
    <dbReference type="NCBI Taxonomy" id="47866"/>
    <lineage>
        <taxon>Bacteria</taxon>
        <taxon>Bacillati</taxon>
        <taxon>Actinomycetota</taxon>
        <taxon>Actinomycetes</taxon>
        <taxon>Micromonosporales</taxon>
        <taxon>Micromonosporaceae</taxon>
        <taxon>Micromonospora</taxon>
    </lineage>
</organism>
<dbReference type="EMBL" id="FMHU01000002">
    <property type="protein sequence ID" value="SCL28000.1"/>
    <property type="molecule type" value="Genomic_DNA"/>
</dbReference>
<evidence type="ECO:0000313" key="3">
    <source>
        <dbReference type="Proteomes" id="UP000198906"/>
    </source>
</evidence>
<dbReference type="AlphaFoldDB" id="A0A1C6SER3"/>
<dbReference type="RefSeq" id="WP_091462287.1">
    <property type="nucleotide sequence ID" value="NZ_FMHU01000002.1"/>
</dbReference>